<feature type="compositionally biased region" description="Basic residues" evidence="1">
    <location>
        <begin position="28"/>
        <end position="42"/>
    </location>
</feature>
<dbReference type="GO" id="GO:0032259">
    <property type="term" value="P:methylation"/>
    <property type="evidence" value="ECO:0007669"/>
    <property type="project" value="InterPro"/>
</dbReference>
<protein>
    <submittedName>
        <fullName evidence="2">Uncharacterized protein</fullName>
    </submittedName>
</protein>
<accession>A0A7S4D8X9</accession>
<proteinExistence type="predicted"/>
<name>A0A7S4D8X9_HETAK</name>
<sequence>MAREKPEQSGVSSAALSSSPPRTSGKAMRGKKRKKARKRKRKADAGDVQVDSTENRCSKKSDQKLGLTFKSQDSRSSEGCSNAQGGGNLKEREGGEEAPRGSGHPGNNQVQKHGGATKKISSRIDYPYAVDFCDHFETPFIAYQHLVPVLNYFAQSLNKSPKKLRIYDPYYCAGSVVSHLNKLGFKHVINNLRDFYADIREQNIPEYDILVSNPPYSDDHKEKCLEFCRNSGKPWCLLLPNYIANKQYYKTITTGTGGGPQGNYSKIGSADRLEDNVAGVFYLSPSLKYEYQHPEEKGHDTSPFFSFWYVCFPRKQLVSKFLANPGVQLQVRNNSCTVSRTIDDLRSQNLVPTQKRMNNKRRKKLKAKKMQMEGWSATGL</sequence>
<feature type="compositionally biased region" description="Low complexity" evidence="1">
    <location>
        <begin position="9"/>
        <end position="27"/>
    </location>
</feature>
<dbReference type="PANTHER" id="PTHR39444:SF3">
    <property type="entry name" value="SITE-SPECIFIC DNA-METHYLTRANSFERASE (ADENINE-SPECIFIC)"/>
    <property type="match status" value="1"/>
</dbReference>
<dbReference type="PANTHER" id="PTHR39444">
    <property type="entry name" value="SITE-SPECIFIC DNA-METHYLTRANSFERASE (ADENINE-SPECIFIC)"/>
    <property type="match status" value="1"/>
</dbReference>
<evidence type="ECO:0000313" key="2">
    <source>
        <dbReference type="EMBL" id="CAE0635183.1"/>
    </source>
</evidence>
<feature type="compositionally biased region" description="Basic and acidic residues" evidence="1">
    <location>
        <begin position="89"/>
        <end position="99"/>
    </location>
</feature>
<organism evidence="2">
    <name type="scientific">Heterosigma akashiwo</name>
    <name type="common">Chromophytic alga</name>
    <name type="synonym">Heterosigma carterae</name>
    <dbReference type="NCBI Taxonomy" id="2829"/>
    <lineage>
        <taxon>Eukaryota</taxon>
        <taxon>Sar</taxon>
        <taxon>Stramenopiles</taxon>
        <taxon>Ochrophyta</taxon>
        <taxon>Raphidophyceae</taxon>
        <taxon>Chattonellales</taxon>
        <taxon>Chattonellaceae</taxon>
        <taxon>Heterosigma</taxon>
    </lineage>
</organism>
<feature type="region of interest" description="Disordered" evidence="1">
    <location>
        <begin position="1"/>
        <end position="118"/>
    </location>
</feature>
<gene>
    <name evidence="2" type="ORF">HAKA00212_LOCUS13924</name>
</gene>
<dbReference type="AlphaFoldDB" id="A0A7S4D8X9"/>
<reference evidence="2" key="1">
    <citation type="submission" date="2021-01" db="EMBL/GenBank/DDBJ databases">
        <authorList>
            <person name="Corre E."/>
            <person name="Pelletier E."/>
            <person name="Niang G."/>
            <person name="Scheremetjew M."/>
            <person name="Finn R."/>
            <person name="Kale V."/>
            <person name="Holt S."/>
            <person name="Cochrane G."/>
            <person name="Meng A."/>
            <person name="Brown T."/>
            <person name="Cohen L."/>
        </authorList>
    </citation>
    <scope>NUCLEOTIDE SEQUENCE</scope>
    <source>
        <strain evidence="2">CCMP3107</strain>
    </source>
</reference>
<evidence type="ECO:0000256" key="1">
    <source>
        <dbReference type="SAM" id="MobiDB-lite"/>
    </source>
</evidence>
<dbReference type="GO" id="GO:0008168">
    <property type="term" value="F:methyltransferase activity"/>
    <property type="evidence" value="ECO:0007669"/>
    <property type="project" value="InterPro"/>
</dbReference>
<dbReference type="GO" id="GO:0003676">
    <property type="term" value="F:nucleic acid binding"/>
    <property type="evidence" value="ECO:0007669"/>
    <property type="project" value="InterPro"/>
</dbReference>
<feature type="compositionally biased region" description="Basic and acidic residues" evidence="1">
    <location>
        <begin position="53"/>
        <end position="63"/>
    </location>
</feature>
<dbReference type="InterPro" id="IPR002052">
    <property type="entry name" value="DNA_methylase_N6_adenine_CS"/>
</dbReference>
<dbReference type="PROSITE" id="PS00092">
    <property type="entry name" value="N6_MTASE"/>
    <property type="match status" value="1"/>
</dbReference>
<dbReference type="EMBL" id="HBIU01030190">
    <property type="protein sequence ID" value="CAE0635183.1"/>
    <property type="molecule type" value="Transcribed_RNA"/>
</dbReference>